<comment type="caution">
    <text evidence="1">The sequence shown here is derived from an EMBL/GenBank/DDBJ whole genome shotgun (WGS) entry which is preliminary data.</text>
</comment>
<sequence>MSSRPQHHPPGDVSFLRPWVNYPTKLIEGYVDHETGYEGCKIKFFRKSGAWADAIMNEPTVRGGGNRKITTYGSFEEAHHYLVSLCFANHTACKTHNGSRVLGPYVPTEEGIAASALKGDTGLTQEEIDEQSNGEPCRKGLSLLDCIALGVEYVPDDDEDE</sequence>
<keyword evidence="2" id="KW-1185">Reference proteome</keyword>
<dbReference type="EMBL" id="JARKIB010000018">
    <property type="protein sequence ID" value="KAJ7769483.1"/>
    <property type="molecule type" value="Genomic_DNA"/>
</dbReference>
<evidence type="ECO:0000313" key="1">
    <source>
        <dbReference type="EMBL" id="KAJ7769483.1"/>
    </source>
</evidence>
<proteinExistence type="predicted"/>
<evidence type="ECO:0000313" key="2">
    <source>
        <dbReference type="Proteomes" id="UP001215598"/>
    </source>
</evidence>
<organism evidence="1 2">
    <name type="scientific">Mycena metata</name>
    <dbReference type="NCBI Taxonomy" id="1033252"/>
    <lineage>
        <taxon>Eukaryota</taxon>
        <taxon>Fungi</taxon>
        <taxon>Dikarya</taxon>
        <taxon>Basidiomycota</taxon>
        <taxon>Agaricomycotina</taxon>
        <taxon>Agaricomycetes</taxon>
        <taxon>Agaricomycetidae</taxon>
        <taxon>Agaricales</taxon>
        <taxon>Marasmiineae</taxon>
        <taxon>Mycenaceae</taxon>
        <taxon>Mycena</taxon>
    </lineage>
</organism>
<accession>A0AAD7JRX6</accession>
<reference evidence="1" key="1">
    <citation type="submission" date="2023-03" db="EMBL/GenBank/DDBJ databases">
        <title>Massive genome expansion in bonnet fungi (Mycena s.s.) driven by repeated elements and novel gene families across ecological guilds.</title>
        <authorList>
            <consortium name="Lawrence Berkeley National Laboratory"/>
            <person name="Harder C.B."/>
            <person name="Miyauchi S."/>
            <person name="Viragh M."/>
            <person name="Kuo A."/>
            <person name="Thoen E."/>
            <person name="Andreopoulos B."/>
            <person name="Lu D."/>
            <person name="Skrede I."/>
            <person name="Drula E."/>
            <person name="Henrissat B."/>
            <person name="Morin E."/>
            <person name="Kohler A."/>
            <person name="Barry K."/>
            <person name="LaButti K."/>
            <person name="Morin E."/>
            <person name="Salamov A."/>
            <person name="Lipzen A."/>
            <person name="Mereny Z."/>
            <person name="Hegedus B."/>
            <person name="Baldrian P."/>
            <person name="Stursova M."/>
            <person name="Weitz H."/>
            <person name="Taylor A."/>
            <person name="Grigoriev I.V."/>
            <person name="Nagy L.G."/>
            <person name="Martin F."/>
            <person name="Kauserud H."/>
        </authorList>
    </citation>
    <scope>NUCLEOTIDE SEQUENCE</scope>
    <source>
        <strain evidence="1">CBHHK182m</strain>
    </source>
</reference>
<protein>
    <submittedName>
        <fullName evidence="1">Uncharacterized protein</fullName>
    </submittedName>
</protein>
<dbReference type="Proteomes" id="UP001215598">
    <property type="component" value="Unassembled WGS sequence"/>
</dbReference>
<name>A0AAD7JRX6_9AGAR</name>
<gene>
    <name evidence="1" type="ORF">B0H16DRAFT_1715937</name>
</gene>
<dbReference type="AlphaFoldDB" id="A0AAD7JRX6"/>